<gene>
    <name evidence="3" type="ORF">SCFA_740002</name>
</gene>
<proteinExistence type="predicted"/>
<dbReference type="Pfam" id="PF13309">
    <property type="entry name" value="HTH_22"/>
    <property type="match status" value="1"/>
</dbReference>
<accession>A0A485M8B9</accession>
<dbReference type="PANTHER" id="PTHR35568:SF1">
    <property type="entry name" value="TRANSCRIPTIONAL REGULATOR DAUR"/>
    <property type="match status" value="1"/>
</dbReference>
<evidence type="ECO:0000259" key="1">
    <source>
        <dbReference type="Pfam" id="PF08348"/>
    </source>
</evidence>
<dbReference type="InterPro" id="IPR013559">
    <property type="entry name" value="YheO"/>
</dbReference>
<evidence type="ECO:0000259" key="2">
    <source>
        <dbReference type="Pfam" id="PF13309"/>
    </source>
</evidence>
<sequence>MDEGIQLHLNNLANIARGIAQTFGHNCEVVLVDPSDPDNAVVMIENNHISERETGDPMNDLETYFIKSDLFNSIDVVSNYKTESKTGKKLKTTTVFIRDKEKKIIGLFSINYDLSDFLQTKKKIDNFCVIHESIDQNNFLEQSNGFFCNTLEDLLDKLFKEAKSIIGKPISRMKKEDKIEIIRYLNSKQFFLVKGAIEDIAERLGVTRYTVYNYLSKVKAQEDLKKI</sequence>
<dbReference type="AlphaFoldDB" id="A0A485M8B9"/>
<dbReference type="Pfam" id="PF08348">
    <property type="entry name" value="PAS_6"/>
    <property type="match status" value="1"/>
</dbReference>
<dbReference type="PANTHER" id="PTHR35568">
    <property type="entry name" value="TRANSCRIPTIONAL REGULATOR DAUR"/>
    <property type="match status" value="1"/>
</dbReference>
<dbReference type="InterPro" id="IPR039446">
    <property type="entry name" value="DauR-like"/>
</dbReference>
<name>A0A485M8B9_9ZZZZ</name>
<feature type="domain" description="YheO-like" evidence="1">
    <location>
        <begin position="9"/>
        <end position="121"/>
    </location>
</feature>
<reference evidence="3" key="1">
    <citation type="submission" date="2019-03" db="EMBL/GenBank/DDBJ databases">
        <authorList>
            <person name="Hao L."/>
        </authorList>
    </citation>
    <scope>NUCLEOTIDE SEQUENCE</scope>
</reference>
<organism evidence="3">
    <name type="scientific">anaerobic digester metagenome</name>
    <dbReference type="NCBI Taxonomy" id="1263854"/>
    <lineage>
        <taxon>unclassified sequences</taxon>
        <taxon>metagenomes</taxon>
        <taxon>ecological metagenomes</taxon>
    </lineage>
</organism>
<dbReference type="InterPro" id="IPR039445">
    <property type="entry name" value="DauR-like_HTH"/>
</dbReference>
<feature type="domain" description="Transcriptional regulator DauR-like HTH" evidence="2">
    <location>
        <begin position="155"/>
        <end position="215"/>
    </location>
</feature>
<protein>
    <submittedName>
        <fullName evidence="3">YheO-like domain-containing protein</fullName>
    </submittedName>
</protein>
<dbReference type="EMBL" id="CAADRN010000377">
    <property type="protein sequence ID" value="VFU19321.1"/>
    <property type="molecule type" value="Genomic_DNA"/>
</dbReference>
<evidence type="ECO:0000313" key="3">
    <source>
        <dbReference type="EMBL" id="VFU19321.1"/>
    </source>
</evidence>